<protein>
    <submittedName>
        <fullName evidence="1">Uncharacterized protein</fullName>
    </submittedName>
</protein>
<reference evidence="1 2" key="1">
    <citation type="submission" date="2019-05" db="EMBL/GenBank/DDBJ databases">
        <title>Another draft genome of Portunus trituberculatus and its Hox gene families provides insights of decapod evolution.</title>
        <authorList>
            <person name="Jeong J.-H."/>
            <person name="Song I."/>
            <person name="Kim S."/>
            <person name="Choi T."/>
            <person name="Kim D."/>
            <person name="Ryu S."/>
            <person name="Kim W."/>
        </authorList>
    </citation>
    <scope>NUCLEOTIDE SEQUENCE [LARGE SCALE GENOMIC DNA]</scope>
    <source>
        <tissue evidence="1">Muscle</tissue>
    </source>
</reference>
<evidence type="ECO:0000313" key="1">
    <source>
        <dbReference type="EMBL" id="MPC30088.1"/>
    </source>
</evidence>
<comment type="caution">
    <text evidence="1">The sequence shown here is derived from an EMBL/GenBank/DDBJ whole genome shotgun (WGS) entry which is preliminary data.</text>
</comment>
<name>A0A5B7E8K4_PORTR</name>
<gene>
    <name evidence="1" type="ORF">E2C01_023343</name>
</gene>
<dbReference type="Proteomes" id="UP000324222">
    <property type="component" value="Unassembled WGS sequence"/>
</dbReference>
<sequence length="66" mass="7554">MDSRKKVVLFVKSGEELFIHRRTDSSSSATFSPFKSRINKTQVPGWCPREESLGVFFEGGWSLQLM</sequence>
<proteinExistence type="predicted"/>
<evidence type="ECO:0000313" key="2">
    <source>
        <dbReference type="Proteomes" id="UP000324222"/>
    </source>
</evidence>
<dbReference type="EMBL" id="VSRR010002192">
    <property type="protein sequence ID" value="MPC30088.1"/>
    <property type="molecule type" value="Genomic_DNA"/>
</dbReference>
<organism evidence="1 2">
    <name type="scientific">Portunus trituberculatus</name>
    <name type="common">Swimming crab</name>
    <name type="synonym">Neptunus trituberculatus</name>
    <dbReference type="NCBI Taxonomy" id="210409"/>
    <lineage>
        <taxon>Eukaryota</taxon>
        <taxon>Metazoa</taxon>
        <taxon>Ecdysozoa</taxon>
        <taxon>Arthropoda</taxon>
        <taxon>Crustacea</taxon>
        <taxon>Multicrustacea</taxon>
        <taxon>Malacostraca</taxon>
        <taxon>Eumalacostraca</taxon>
        <taxon>Eucarida</taxon>
        <taxon>Decapoda</taxon>
        <taxon>Pleocyemata</taxon>
        <taxon>Brachyura</taxon>
        <taxon>Eubrachyura</taxon>
        <taxon>Portunoidea</taxon>
        <taxon>Portunidae</taxon>
        <taxon>Portuninae</taxon>
        <taxon>Portunus</taxon>
    </lineage>
</organism>
<keyword evidence="2" id="KW-1185">Reference proteome</keyword>
<accession>A0A5B7E8K4</accession>
<dbReference type="AlphaFoldDB" id="A0A5B7E8K4"/>